<proteinExistence type="predicted"/>
<sequence length="100" mass="10778">MDAQVSLGTGYGGFPGRSVANPDCTLSPRVRPLAEIAEGALRDLEPALATLQIIKERLEKNRTIVQTAVHQHQALAFSRVIEDEPPGIRGLQDHGSPVDL</sequence>
<accession>J5TCL8</accession>
<gene>
    <name evidence="1" type="ORF">A1Q1_00439</name>
</gene>
<evidence type="ECO:0000313" key="2">
    <source>
        <dbReference type="Proteomes" id="UP000002748"/>
    </source>
</evidence>
<dbReference type="HOGENOM" id="CLU_2308034_0_0_1"/>
<dbReference type="AlphaFoldDB" id="J5TCL8"/>
<dbReference type="GeneID" id="25983953"/>
<name>J5TCL8_TRIAS</name>
<dbReference type="RefSeq" id="XP_014181563.1">
    <property type="nucleotide sequence ID" value="XM_014326088.1"/>
</dbReference>
<dbReference type="EMBL" id="ALBS01000115">
    <property type="protein sequence ID" value="EJT50281.1"/>
    <property type="molecule type" value="Genomic_DNA"/>
</dbReference>
<reference evidence="1 2" key="1">
    <citation type="journal article" date="2012" name="Eukaryot. Cell">
        <title>Draft genome sequence of CBS 2479, the standard type strain of Trichosporon asahii.</title>
        <authorList>
            <person name="Yang R.Y."/>
            <person name="Li H.T."/>
            <person name="Zhu H."/>
            <person name="Zhou G.P."/>
            <person name="Wang M."/>
            <person name="Wang L."/>
        </authorList>
    </citation>
    <scope>NUCLEOTIDE SEQUENCE [LARGE SCALE GENOMIC DNA]</scope>
    <source>
        <strain evidence="2">ATCC 90039 / CBS 2479 / JCM 2466 / KCTC 7840 / NCYC 2677 / UAMH 7654</strain>
    </source>
</reference>
<dbReference type="Proteomes" id="UP000002748">
    <property type="component" value="Unassembled WGS sequence"/>
</dbReference>
<dbReference type="VEuPathDB" id="FungiDB:A1Q1_00439"/>
<evidence type="ECO:0000313" key="1">
    <source>
        <dbReference type="EMBL" id="EJT50281.1"/>
    </source>
</evidence>
<dbReference type="KEGG" id="tasa:A1Q1_00439"/>
<organism evidence="1 2">
    <name type="scientific">Trichosporon asahii var. asahii (strain ATCC 90039 / CBS 2479 / JCM 2466 / KCTC 7840 / NBRC 103889/ NCYC 2677 / UAMH 7654)</name>
    <name type="common">Yeast</name>
    <dbReference type="NCBI Taxonomy" id="1186058"/>
    <lineage>
        <taxon>Eukaryota</taxon>
        <taxon>Fungi</taxon>
        <taxon>Dikarya</taxon>
        <taxon>Basidiomycota</taxon>
        <taxon>Agaricomycotina</taxon>
        <taxon>Tremellomycetes</taxon>
        <taxon>Trichosporonales</taxon>
        <taxon>Trichosporonaceae</taxon>
        <taxon>Trichosporon</taxon>
    </lineage>
</organism>
<comment type="caution">
    <text evidence="1">The sequence shown here is derived from an EMBL/GenBank/DDBJ whole genome shotgun (WGS) entry which is preliminary data.</text>
</comment>
<protein>
    <submittedName>
        <fullName evidence="1">Uncharacterized protein</fullName>
    </submittedName>
</protein>